<evidence type="ECO:0000313" key="10">
    <source>
        <dbReference type="EMBL" id="MFC6884174.1"/>
    </source>
</evidence>
<feature type="transmembrane region" description="Helical" evidence="8">
    <location>
        <begin position="131"/>
        <end position="153"/>
    </location>
</feature>
<accession>A0ABW2CRB1</accession>
<dbReference type="InterPro" id="IPR049453">
    <property type="entry name" value="Memb_transporter_dom"/>
</dbReference>
<feature type="transmembrane region" description="Helical" evidence="8">
    <location>
        <begin position="521"/>
        <end position="539"/>
    </location>
</feature>
<feature type="transmembrane region" description="Helical" evidence="8">
    <location>
        <begin position="40"/>
        <end position="58"/>
    </location>
</feature>
<reference evidence="11" key="1">
    <citation type="journal article" date="2019" name="Int. J. Syst. Evol. Microbiol.">
        <title>The Global Catalogue of Microorganisms (GCM) 10K type strain sequencing project: providing services to taxonomists for standard genome sequencing and annotation.</title>
        <authorList>
            <consortium name="The Broad Institute Genomics Platform"/>
            <consortium name="The Broad Institute Genome Sequencing Center for Infectious Disease"/>
            <person name="Wu L."/>
            <person name="Ma J."/>
        </authorList>
    </citation>
    <scope>NUCLEOTIDE SEQUENCE [LARGE SCALE GENOMIC DNA]</scope>
    <source>
        <strain evidence="11">JCM 3369</strain>
    </source>
</reference>
<comment type="caution">
    <text evidence="10">The sequence shown here is derived from an EMBL/GenBank/DDBJ whole genome shotgun (WGS) entry which is preliminary data.</text>
</comment>
<evidence type="ECO:0000256" key="2">
    <source>
        <dbReference type="ARBA" id="ARBA00022475"/>
    </source>
</evidence>
<evidence type="ECO:0000259" key="9">
    <source>
        <dbReference type="Pfam" id="PF13515"/>
    </source>
</evidence>
<comment type="subcellular location">
    <subcellularLocation>
        <location evidence="1">Cell membrane</location>
        <topology evidence="1">Multi-pass membrane protein</topology>
    </subcellularLocation>
</comment>
<keyword evidence="2" id="KW-1003">Cell membrane</keyword>
<proteinExistence type="inferred from homology"/>
<evidence type="ECO:0000256" key="7">
    <source>
        <dbReference type="SAM" id="MobiDB-lite"/>
    </source>
</evidence>
<feature type="transmembrane region" description="Helical" evidence="8">
    <location>
        <begin position="491"/>
        <end position="509"/>
    </location>
</feature>
<keyword evidence="11" id="KW-1185">Reference proteome</keyword>
<dbReference type="PANTHER" id="PTHR30509">
    <property type="entry name" value="P-HYDROXYBENZOIC ACID EFFLUX PUMP SUBUNIT-RELATED"/>
    <property type="match status" value="1"/>
</dbReference>
<feature type="transmembrane region" description="Helical" evidence="8">
    <location>
        <begin position="70"/>
        <end position="93"/>
    </location>
</feature>
<feature type="region of interest" description="Disordered" evidence="7">
    <location>
        <begin position="743"/>
        <end position="795"/>
    </location>
</feature>
<dbReference type="Pfam" id="PF13515">
    <property type="entry name" value="FUSC_2"/>
    <property type="match status" value="1"/>
</dbReference>
<dbReference type="EMBL" id="JBHSXS010000025">
    <property type="protein sequence ID" value="MFC6884174.1"/>
    <property type="molecule type" value="Genomic_DNA"/>
</dbReference>
<name>A0ABW2CRB1_9ACTN</name>
<keyword evidence="4 8" id="KW-1133">Transmembrane helix</keyword>
<dbReference type="Proteomes" id="UP001596380">
    <property type="component" value="Unassembled WGS sequence"/>
</dbReference>
<protein>
    <submittedName>
        <fullName evidence="10">FUSC family protein</fullName>
    </submittedName>
</protein>
<sequence>MLQRAREAYAQINGRAAPLYGLAASVAMAVPLLVGTLTGYAAAGSTIALGAYLVALRAPEGPYGSQARDLAGGVLMVTVGAAVGGLLSGHTWLAVAVVPPLVALGTAVSQIGSTAGMAVLNSAIRPPTSDVVHSGLLEMIGGLFTTALLLAPWPARRLKPLRAALSEAADAVAEALDAVAQDVGAPDGSVLDKVELDDPELEEVTRKPDWEQRRRAASEALTDARTTYSLYRSGRGREDPTRPERFIEALARIMHEAVTLEAVVEATRNSPPDREWELDTHIAISALAARLRLLSGAVATAGDAPLGGEESAAVRRVVRQTEAIRRAGLAGDEDLVAVALIGQIRRSIDRISGEMNTARRLVAGGLRLKVGAPRLPDPHPMSASARIGRAVRNRTPKFRQVARVLVTAVVSMALAAAFAIPHGQWMTITAMLSLRDTYGETVDRLVQRVGGTAAGSAVAALLLALAPGHLTIILVIFVFGLGAFALRSVNFTYWALFGSPLFLMLLSFSTPSGWATAGERIGLTVAGTVIAFLAVRLLWPTGHVERLPVQLGRMLGVHAELVRAAAAVVDGELPSLPHEKVVAAEEGALAVARTRDRLELERVPDTELIDALLTAVRAAHRVRDRLIAVARMAREEAVDTGPLPEILDRLADQLEEAAEGIEDPEEIPPGGPSPMEELEEELAALDAHLTRLTKRRRAEIKSGVDREEYTPIRRALLQASGIRHTVGSLRRDVATVIGSCVNAVAPDLGPADGTTETESEPDEPEPTGITPDDSELARDPESTPKNNPGQEKGPG</sequence>
<gene>
    <name evidence="10" type="ORF">ACFQKB_30745</name>
</gene>
<feature type="domain" description="Integral membrane bound transporter" evidence="9">
    <location>
        <begin position="411"/>
        <end position="533"/>
    </location>
</feature>
<evidence type="ECO:0000256" key="1">
    <source>
        <dbReference type="ARBA" id="ARBA00004651"/>
    </source>
</evidence>
<evidence type="ECO:0000256" key="8">
    <source>
        <dbReference type="SAM" id="Phobius"/>
    </source>
</evidence>
<evidence type="ECO:0000313" key="11">
    <source>
        <dbReference type="Proteomes" id="UP001596380"/>
    </source>
</evidence>
<organism evidence="10 11">
    <name type="scientific">Actinomadura yumaensis</name>
    <dbReference type="NCBI Taxonomy" id="111807"/>
    <lineage>
        <taxon>Bacteria</taxon>
        <taxon>Bacillati</taxon>
        <taxon>Actinomycetota</taxon>
        <taxon>Actinomycetes</taxon>
        <taxon>Streptosporangiales</taxon>
        <taxon>Thermomonosporaceae</taxon>
        <taxon>Actinomadura</taxon>
    </lineage>
</organism>
<evidence type="ECO:0000256" key="4">
    <source>
        <dbReference type="ARBA" id="ARBA00022989"/>
    </source>
</evidence>
<evidence type="ECO:0000256" key="5">
    <source>
        <dbReference type="ARBA" id="ARBA00023136"/>
    </source>
</evidence>
<feature type="transmembrane region" description="Helical" evidence="8">
    <location>
        <begin position="401"/>
        <end position="420"/>
    </location>
</feature>
<feature type="transmembrane region" description="Helical" evidence="8">
    <location>
        <begin position="457"/>
        <end position="484"/>
    </location>
</feature>
<feature type="compositionally biased region" description="Acidic residues" evidence="7">
    <location>
        <begin position="755"/>
        <end position="765"/>
    </location>
</feature>
<dbReference type="RefSeq" id="WP_378063774.1">
    <property type="nucleotide sequence ID" value="NZ_JBHSXS010000025.1"/>
</dbReference>
<evidence type="ECO:0000256" key="3">
    <source>
        <dbReference type="ARBA" id="ARBA00022692"/>
    </source>
</evidence>
<keyword evidence="3 8" id="KW-0812">Transmembrane</keyword>
<comment type="similarity">
    <text evidence="6">Belongs to the YccS/YhfK family.</text>
</comment>
<dbReference type="PANTHER" id="PTHR30509:SF9">
    <property type="entry name" value="MULTIDRUG RESISTANCE PROTEIN MDTO"/>
    <property type="match status" value="1"/>
</dbReference>
<evidence type="ECO:0000256" key="6">
    <source>
        <dbReference type="ARBA" id="ARBA00043993"/>
    </source>
</evidence>
<keyword evidence="5 8" id="KW-0472">Membrane</keyword>